<comment type="similarity">
    <text evidence="4 7">Belongs to the glucosamine/galactosamine-6-phosphate isomerase family. 6-phosphogluconolactonase subfamily.</text>
</comment>
<dbReference type="UniPathway" id="UPA00115">
    <property type="reaction ID" value="UER00409"/>
</dbReference>
<dbReference type="GO" id="GO:0006098">
    <property type="term" value="P:pentose-phosphate shunt"/>
    <property type="evidence" value="ECO:0007669"/>
    <property type="project" value="UniProtKB-UniPathway"/>
</dbReference>
<evidence type="ECO:0000256" key="5">
    <source>
        <dbReference type="ARBA" id="ARBA00013198"/>
    </source>
</evidence>
<dbReference type="GO" id="GO:0017057">
    <property type="term" value="F:6-phosphogluconolactonase activity"/>
    <property type="evidence" value="ECO:0007669"/>
    <property type="project" value="UniProtKB-UniRule"/>
</dbReference>
<evidence type="ECO:0000313" key="9">
    <source>
        <dbReference type="EMBL" id="PLS28083.1"/>
    </source>
</evidence>
<evidence type="ECO:0000256" key="4">
    <source>
        <dbReference type="ARBA" id="ARBA00010662"/>
    </source>
</evidence>
<organism evidence="9 10">
    <name type="scientific">Bifidobacterium anseris</name>
    <dbReference type="NCBI Taxonomy" id="2020963"/>
    <lineage>
        <taxon>Bacteria</taxon>
        <taxon>Bacillati</taxon>
        <taxon>Actinomycetota</taxon>
        <taxon>Actinomycetes</taxon>
        <taxon>Bifidobacteriales</taxon>
        <taxon>Bifidobacteriaceae</taxon>
        <taxon>Bifidobacterium</taxon>
    </lineage>
</organism>
<evidence type="ECO:0000256" key="7">
    <source>
        <dbReference type="RuleBase" id="RU365095"/>
    </source>
</evidence>
<gene>
    <name evidence="7" type="primary">pgl</name>
    <name evidence="9" type="ORF">CGZ88_0245</name>
</gene>
<sequence>MMIERELITYPDQRLFAEAVAARTLLTMNEVLGLPDRDRVDVAVTGGTDGTTILEAIGASPLLDVVDWRRVHIWWGDERFVPADSDERNEKQARAALFDRLVADGRMSDAQIHAMPADTRSASERENASEEQTREALRHAAAVYQSELVGELGQAAAMDIMMFGVGPDGHFASLFPDHKELLVDKTDLLVAGVDDSPKPPPTRLTFTVPMIARTDYLWICGSRAAKADAMMHTFTGRRNPHWPASFADARRQLLWIGDEASTARLHD</sequence>
<dbReference type="AlphaFoldDB" id="A0A2N5J1K9"/>
<dbReference type="PANTHER" id="PTHR11054">
    <property type="entry name" value="6-PHOSPHOGLUCONOLACTONASE"/>
    <property type="match status" value="1"/>
</dbReference>
<evidence type="ECO:0000256" key="3">
    <source>
        <dbReference type="ARBA" id="ARBA00004961"/>
    </source>
</evidence>
<dbReference type="SUPFAM" id="SSF100950">
    <property type="entry name" value="NagB/RpiA/CoA transferase-like"/>
    <property type="match status" value="1"/>
</dbReference>
<comment type="pathway">
    <text evidence="3 7">Carbohydrate degradation; pentose phosphate pathway; D-ribulose 5-phosphate from D-glucose 6-phosphate (oxidative stage): step 2/3.</text>
</comment>
<dbReference type="EMBL" id="NMYC01000001">
    <property type="protein sequence ID" value="PLS28083.1"/>
    <property type="molecule type" value="Genomic_DNA"/>
</dbReference>
<comment type="caution">
    <text evidence="9">The sequence shown here is derived from an EMBL/GenBank/DDBJ whole genome shotgun (WGS) entry which is preliminary data.</text>
</comment>
<dbReference type="InterPro" id="IPR005900">
    <property type="entry name" value="6-phosphogluconolactonase_DevB"/>
</dbReference>
<feature type="domain" description="Glucosamine/galactosamine-6-phosphate isomerase" evidence="8">
    <location>
        <begin position="12"/>
        <end position="255"/>
    </location>
</feature>
<keyword evidence="7" id="KW-0378">Hydrolase</keyword>
<comment type="catalytic activity">
    <reaction evidence="1 7">
        <text>6-phospho-D-glucono-1,5-lactone + H2O = 6-phospho-D-gluconate + H(+)</text>
        <dbReference type="Rhea" id="RHEA:12556"/>
        <dbReference type="ChEBI" id="CHEBI:15377"/>
        <dbReference type="ChEBI" id="CHEBI:15378"/>
        <dbReference type="ChEBI" id="CHEBI:57955"/>
        <dbReference type="ChEBI" id="CHEBI:58759"/>
        <dbReference type="EC" id="3.1.1.31"/>
    </reaction>
</comment>
<reference evidence="9 10" key="1">
    <citation type="submission" date="2017-07" db="EMBL/GenBank/DDBJ databases">
        <title>Bifidobacterium novel species.</title>
        <authorList>
            <person name="Lugli G.A."/>
            <person name="Milani C."/>
            <person name="Duranti S."/>
            <person name="Mangifesta M."/>
        </authorList>
    </citation>
    <scope>NUCLEOTIDE SEQUENCE [LARGE SCALE GENOMIC DNA]</scope>
    <source>
        <strain evidence="10">Goo31D</strain>
    </source>
</reference>
<proteinExistence type="inferred from homology"/>
<dbReference type="EC" id="3.1.1.31" evidence="5 7"/>
<evidence type="ECO:0000313" key="10">
    <source>
        <dbReference type="Proteomes" id="UP000234935"/>
    </source>
</evidence>
<dbReference type="Proteomes" id="UP000234935">
    <property type="component" value="Unassembled WGS sequence"/>
</dbReference>
<evidence type="ECO:0000256" key="1">
    <source>
        <dbReference type="ARBA" id="ARBA00000832"/>
    </source>
</evidence>
<dbReference type="Gene3D" id="3.40.50.1360">
    <property type="match status" value="1"/>
</dbReference>
<protein>
    <recommendedName>
        <fullName evidence="6 7">6-phosphogluconolactonase</fullName>
        <shortName evidence="7">6PGL</shortName>
        <ecNumber evidence="5 7">3.1.1.31</ecNumber>
    </recommendedName>
</protein>
<evidence type="ECO:0000256" key="6">
    <source>
        <dbReference type="ARBA" id="ARBA00020337"/>
    </source>
</evidence>
<evidence type="ECO:0000259" key="8">
    <source>
        <dbReference type="Pfam" id="PF01182"/>
    </source>
</evidence>
<evidence type="ECO:0000256" key="2">
    <source>
        <dbReference type="ARBA" id="ARBA00002681"/>
    </source>
</evidence>
<dbReference type="GO" id="GO:0005975">
    <property type="term" value="P:carbohydrate metabolic process"/>
    <property type="evidence" value="ECO:0007669"/>
    <property type="project" value="UniProtKB-UniRule"/>
</dbReference>
<dbReference type="NCBIfam" id="TIGR01198">
    <property type="entry name" value="pgl"/>
    <property type="match status" value="1"/>
</dbReference>
<accession>A0A2N5J1K9</accession>
<dbReference type="Pfam" id="PF01182">
    <property type="entry name" value="Glucosamine_iso"/>
    <property type="match status" value="1"/>
</dbReference>
<comment type="function">
    <text evidence="2 7">Hydrolysis of 6-phosphogluconolactone to 6-phosphogluconate.</text>
</comment>
<dbReference type="CDD" id="cd01400">
    <property type="entry name" value="6PGL"/>
    <property type="match status" value="1"/>
</dbReference>
<dbReference type="InterPro" id="IPR037171">
    <property type="entry name" value="NagB/RpiA_transferase-like"/>
</dbReference>
<dbReference type="InterPro" id="IPR006148">
    <property type="entry name" value="Glc/Gal-6P_isomerase"/>
</dbReference>
<name>A0A2N5J1K9_9BIFI</name>
<dbReference type="InterPro" id="IPR039104">
    <property type="entry name" value="6PGL"/>
</dbReference>
<keyword evidence="10" id="KW-1185">Reference proteome</keyword>
<dbReference type="PANTHER" id="PTHR11054:SF0">
    <property type="entry name" value="6-PHOSPHOGLUCONOLACTONASE"/>
    <property type="match status" value="1"/>
</dbReference>